<name>A0A6A3Q8T1_9STRA</name>
<evidence type="ECO:0000313" key="5">
    <source>
        <dbReference type="Proteomes" id="UP000440732"/>
    </source>
</evidence>
<organism evidence="3 5">
    <name type="scientific">Phytophthora fragariae</name>
    <dbReference type="NCBI Taxonomy" id="53985"/>
    <lineage>
        <taxon>Eukaryota</taxon>
        <taxon>Sar</taxon>
        <taxon>Stramenopiles</taxon>
        <taxon>Oomycota</taxon>
        <taxon>Peronosporomycetes</taxon>
        <taxon>Peronosporales</taxon>
        <taxon>Peronosporaceae</taxon>
        <taxon>Phytophthora</taxon>
    </lineage>
</organism>
<evidence type="ECO:0000313" key="6">
    <source>
        <dbReference type="Proteomes" id="UP000488956"/>
    </source>
</evidence>
<proteinExistence type="predicted"/>
<evidence type="ECO:0000313" key="1">
    <source>
        <dbReference type="EMBL" id="KAE8919847.1"/>
    </source>
</evidence>
<sequence>MSSTTLGMEAAIISLSVEAIVQVIVRKHKKHEGIAPVYRQTKEQIPRAAAVRRRSRLVLKQEGELY</sequence>
<gene>
    <name evidence="3" type="ORF">PF006_g29151</name>
    <name evidence="1" type="ORF">PF009_g29852</name>
    <name evidence="2" type="ORF">PF010_g29085</name>
</gene>
<protein>
    <submittedName>
        <fullName evidence="3">Uncharacterized protein</fullName>
    </submittedName>
</protein>
<dbReference type="Proteomes" id="UP000429523">
    <property type="component" value="Unassembled WGS sequence"/>
</dbReference>
<evidence type="ECO:0000313" key="4">
    <source>
        <dbReference type="Proteomes" id="UP000429523"/>
    </source>
</evidence>
<dbReference type="Proteomes" id="UP000440732">
    <property type="component" value="Unassembled WGS sequence"/>
</dbReference>
<evidence type="ECO:0000313" key="3">
    <source>
        <dbReference type="EMBL" id="KAE9071433.1"/>
    </source>
</evidence>
<evidence type="ECO:0000313" key="2">
    <source>
        <dbReference type="EMBL" id="KAE9063224.1"/>
    </source>
</evidence>
<dbReference type="Proteomes" id="UP000488956">
    <property type="component" value="Unassembled WGS sequence"/>
</dbReference>
<dbReference type="AlphaFoldDB" id="A0A6A3Q8T1"/>
<reference evidence="4 5" key="1">
    <citation type="submission" date="2018-08" db="EMBL/GenBank/DDBJ databases">
        <title>Genomic investigation of the strawberry pathogen Phytophthora fragariae indicates pathogenicity is determined by transcriptional variation in three key races.</title>
        <authorList>
            <person name="Adams T.M."/>
            <person name="Armitage A.D."/>
            <person name="Sobczyk M.K."/>
            <person name="Bates H.J."/>
            <person name="Dunwell J.M."/>
            <person name="Nellist C.F."/>
            <person name="Harrison R.J."/>
        </authorList>
    </citation>
    <scope>NUCLEOTIDE SEQUENCE [LARGE SCALE GENOMIC DNA]</scope>
    <source>
        <strain evidence="3 5">NOV-5</strain>
        <strain evidence="1 4">NOV-9</strain>
        <strain evidence="2 6">ONT-3</strain>
    </source>
</reference>
<dbReference type="EMBL" id="QXGF01004399">
    <property type="protein sequence ID" value="KAE8919847.1"/>
    <property type="molecule type" value="Genomic_DNA"/>
</dbReference>
<comment type="caution">
    <text evidence="3">The sequence shown here is derived from an EMBL/GenBank/DDBJ whole genome shotgun (WGS) entry which is preliminary data.</text>
</comment>
<accession>A0A6A3Q8T1</accession>
<dbReference type="EMBL" id="QXFX01004660">
    <property type="protein sequence ID" value="KAE9063224.1"/>
    <property type="molecule type" value="Genomic_DNA"/>
</dbReference>
<dbReference type="EMBL" id="QXGA01004708">
    <property type="protein sequence ID" value="KAE9071433.1"/>
    <property type="molecule type" value="Genomic_DNA"/>
</dbReference>